<accession>A0A5C6F489</accession>
<sequence length="89" mass="10073">MAAKFPLGRLTITPAAQHLLSEEEVLTAFRRHVQGDWGDVDEHDAQQNEWALLNDARIMSVYRTVTGASFWVITEADRSSTTILLPKDY</sequence>
<reference evidence="1 2" key="1">
    <citation type="submission" date="2019-02" db="EMBL/GenBank/DDBJ databases">
        <title>Deep-cultivation of Planctomycetes and their phenomic and genomic characterization uncovers novel biology.</title>
        <authorList>
            <person name="Wiegand S."/>
            <person name="Jogler M."/>
            <person name="Boedeker C."/>
            <person name="Pinto D."/>
            <person name="Vollmers J."/>
            <person name="Rivas-Marin E."/>
            <person name="Kohn T."/>
            <person name="Peeters S.H."/>
            <person name="Heuer A."/>
            <person name="Rast P."/>
            <person name="Oberbeckmann S."/>
            <person name="Bunk B."/>
            <person name="Jeske O."/>
            <person name="Meyerdierks A."/>
            <person name="Storesund J.E."/>
            <person name="Kallscheuer N."/>
            <person name="Luecker S."/>
            <person name="Lage O.M."/>
            <person name="Pohl T."/>
            <person name="Merkel B.J."/>
            <person name="Hornburger P."/>
            <person name="Mueller R.-W."/>
            <person name="Bruemmer F."/>
            <person name="Labrenz M."/>
            <person name="Spormann A.M."/>
            <person name="Op Den Camp H."/>
            <person name="Overmann J."/>
            <person name="Amann R."/>
            <person name="Jetten M.S.M."/>
            <person name="Mascher T."/>
            <person name="Medema M.H."/>
            <person name="Devos D.P."/>
            <person name="Kaster A.-K."/>
            <person name="Ovreas L."/>
            <person name="Rohde M."/>
            <person name="Galperin M.Y."/>
            <person name="Jogler C."/>
        </authorList>
    </citation>
    <scope>NUCLEOTIDE SEQUENCE [LARGE SCALE GENOMIC DNA]</scope>
    <source>
        <strain evidence="1 2">Poly59</strain>
    </source>
</reference>
<evidence type="ECO:0000313" key="2">
    <source>
        <dbReference type="Proteomes" id="UP000317977"/>
    </source>
</evidence>
<dbReference type="Proteomes" id="UP000317977">
    <property type="component" value="Unassembled WGS sequence"/>
</dbReference>
<organism evidence="1 2">
    <name type="scientific">Rubripirellula reticaptiva</name>
    <dbReference type="NCBI Taxonomy" id="2528013"/>
    <lineage>
        <taxon>Bacteria</taxon>
        <taxon>Pseudomonadati</taxon>
        <taxon>Planctomycetota</taxon>
        <taxon>Planctomycetia</taxon>
        <taxon>Pirellulales</taxon>
        <taxon>Pirellulaceae</taxon>
        <taxon>Rubripirellula</taxon>
    </lineage>
</organism>
<dbReference type="EMBL" id="SJPX01000002">
    <property type="protein sequence ID" value="TWU55922.1"/>
    <property type="molecule type" value="Genomic_DNA"/>
</dbReference>
<proteinExistence type="predicted"/>
<name>A0A5C6F489_9BACT</name>
<dbReference type="RefSeq" id="WP_146534027.1">
    <property type="nucleotide sequence ID" value="NZ_SJPX01000002.1"/>
</dbReference>
<dbReference type="OrthoDB" id="5522207at2"/>
<comment type="caution">
    <text evidence="1">The sequence shown here is derived from an EMBL/GenBank/DDBJ whole genome shotgun (WGS) entry which is preliminary data.</text>
</comment>
<evidence type="ECO:0008006" key="3">
    <source>
        <dbReference type="Google" id="ProtNLM"/>
    </source>
</evidence>
<dbReference type="AlphaFoldDB" id="A0A5C6F489"/>
<evidence type="ECO:0000313" key="1">
    <source>
        <dbReference type="EMBL" id="TWU55922.1"/>
    </source>
</evidence>
<gene>
    <name evidence="1" type="ORF">Poly59_22250</name>
</gene>
<protein>
    <recommendedName>
        <fullName evidence="3">Plasmid related protein</fullName>
    </recommendedName>
</protein>
<keyword evidence="2" id="KW-1185">Reference proteome</keyword>